<proteinExistence type="predicted"/>
<gene>
    <name evidence="1" type="ORF">HPB50_003461</name>
</gene>
<organism evidence="1 2">
    <name type="scientific">Hyalomma asiaticum</name>
    <name type="common">Tick</name>
    <dbReference type="NCBI Taxonomy" id="266040"/>
    <lineage>
        <taxon>Eukaryota</taxon>
        <taxon>Metazoa</taxon>
        <taxon>Ecdysozoa</taxon>
        <taxon>Arthropoda</taxon>
        <taxon>Chelicerata</taxon>
        <taxon>Arachnida</taxon>
        <taxon>Acari</taxon>
        <taxon>Parasitiformes</taxon>
        <taxon>Ixodida</taxon>
        <taxon>Ixodoidea</taxon>
        <taxon>Ixodidae</taxon>
        <taxon>Hyalomminae</taxon>
        <taxon>Hyalomma</taxon>
    </lineage>
</organism>
<protein>
    <submittedName>
        <fullName evidence="1">Uncharacterized protein</fullName>
    </submittedName>
</protein>
<reference evidence="1" key="1">
    <citation type="submission" date="2020-05" db="EMBL/GenBank/DDBJ databases">
        <title>Large-scale comparative analyses of tick genomes elucidate their genetic diversity and vector capacities.</title>
        <authorList>
            <person name="Jia N."/>
            <person name="Wang J."/>
            <person name="Shi W."/>
            <person name="Du L."/>
            <person name="Sun Y."/>
            <person name="Zhan W."/>
            <person name="Jiang J."/>
            <person name="Wang Q."/>
            <person name="Zhang B."/>
            <person name="Ji P."/>
            <person name="Sakyi L.B."/>
            <person name="Cui X."/>
            <person name="Yuan T."/>
            <person name="Jiang B."/>
            <person name="Yang W."/>
            <person name="Lam T.T.-Y."/>
            <person name="Chang Q."/>
            <person name="Ding S."/>
            <person name="Wang X."/>
            <person name="Zhu J."/>
            <person name="Ruan X."/>
            <person name="Zhao L."/>
            <person name="Wei J."/>
            <person name="Que T."/>
            <person name="Du C."/>
            <person name="Cheng J."/>
            <person name="Dai P."/>
            <person name="Han X."/>
            <person name="Huang E."/>
            <person name="Gao Y."/>
            <person name="Liu J."/>
            <person name="Shao H."/>
            <person name="Ye R."/>
            <person name="Li L."/>
            <person name="Wei W."/>
            <person name="Wang X."/>
            <person name="Wang C."/>
            <person name="Yang T."/>
            <person name="Huo Q."/>
            <person name="Li W."/>
            <person name="Guo W."/>
            <person name="Chen H."/>
            <person name="Zhou L."/>
            <person name="Ni X."/>
            <person name="Tian J."/>
            <person name="Zhou Y."/>
            <person name="Sheng Y."/>
            <person name="Liu T."/>
            <person name="Pan Y."/>
            <person name="Xia L."/>
            <person name="Li J."/>
            <person name="Zhao F."/>
            <person name="Cao W."/>
        </authorList>
    </citation>
    <scope>NUCLEOTIDE SEQUENCE</scope>
    <source>
        <strain evidence="1">Hyas-2018</strain>
    </source>
</reference>
<evidence type="ECO:0000313" key="1">
    <source>
        <dbReference type="EMBL" id="KAH6927426.1"/>
    </source>
</evidence>
<keyword evidence="2" id="KW-1185">Reference proteome</keyword>
<dbReference type="EMBL" id="CM023486">
    <property type="protein sequence ID" value="KAH6927426.1"/>
    <property type="molecule type" value="Genomic_DNA"/>
</dbReference>
<accession>A0ACB7S0J5</accession>
<comment type="caution">
    <text evidence="1">The sequence shown here is derived from an EMBL/GenBank/DDBJ whole genome shotgun (WGS) entry which is preliminary data.</text>
</comment>
<name>A0ACB7S0J5_HYAAI</name>
<evidence type="ECO:0000313" key="2">
    <source>
        <dbReference type="Proteomes" id="UP000821845"/>
    </source>
</evidence>
<sequence length="498" mass="57522">MARVREAYTQAIATHQDVRYRLKRRMYVGQEDIDVVHQHKERLKEAIEVPMAEGKESAIIIMIVTIIIIGASCTRILDTSVFARAETTGRPMDTLMVRKAERTLESIKEGVDSLIIELNQAELFQAEYTAPVPAALLDAIQSKFLDIFAEYPHGKYLIRYSAEITRKYCLARTSRVREAYTQAIATYQDVRYQLRRRVYVGQEDMDLLYQHKERLREAIEVPMAEGKESAIIIMIVTIIIIGASCTRILDTSVFARAETTGRPMDTLMVRKAERTLESIKEGVDSLIIELNQAELFQAEYTAPVPAALLDAIQSKFLDIFAEYPHGKYLIRYSAEITRKYCLARTSRVREAYTQAIATYQDVRYQLRRRVYVGQEDMDLLYQHKERLREAIEVPMAEHCYTPPSSGNTRCVWKRRQPSLRHEGAVQLIEKYYMIPRIRTIPSRALEMNRTHSTRLAPPVQNRHTTLFQRPSAFPYEEGRLRTRLSGTAAMRRDNTRGV</sequence>
<dbReference type="Proteomes" id="UP000821845">
    <property type="component" value="Chromosome 6"/>
</dbReference>